<sequence>MPTVNEPKLQAPMEAANPAPLQDGKTIVATQPRSEPRPTMENEMTLRGGGMTHYCGFSCCKGRCNFRLC</sequence>
<evidence type="ECO:0000313" key="2">
    <source>
        <dbReference type="Proteomes" id="UP001278766"/>
    </source>
</evidence>
<dbReference type="AlphaFoldDB" id="A0AAE0LN34"/>
<organism evidence="1 2">
    <name type="scientific">Chaetomium fimeti</name>
    <dbReference type="NCBI Taxonomy" id="1854472"/>
    <lineage>
        <taxon>Eukaryota</taxon>
        <taxon>Fungi</taxon>
        <taxon>Dikarya</taxon>
        <taxon>Ascomycota</taxon>
        <taxon>Pezizomycotina</taxon>
        <taxon>Sordariomycetes</taxon>
        <taxon>Sordariomycetidae</taxon>
        <taxon>Sordariales</taxon>
        <taxon>Chaetomiaceae</taxon>
        <taxon>Chaetomium</taxon>
    </lineage>
</organism>
<dbReference type="EMBL" id="JAUEPN010000009">
    <property type="protein sequence ID" value="KAK3291511.1"/>
    <property type="molecule type" value="Genomic_DNA"/>
</dbReference>
<reference evidence="1" key="2">
    <citation type="submission" date="2023-06" db="EMBL/GenBank/DDBJ databases">
        <authorList>
            <consortium name="Lawrence Berkeley National Laboratory"/>
            <person name="Haridas S."/>
            <person name="Hensen N."/>
            <person name="Bonometti L."/>
            <person name="Westerberg I."/>
            <person name="Brannstrom I.O."/>
            <person name="Guillou S."/>
            <person name="Cros-Aarteil S."/>
            <person name="Calhoun S."/>
            <person name="Kuo A."/>
            <person name="Mondo S."/>
            <person name="Pangilinan J."/>
            <person name="Riley R."/>
            <person name="Labutti K."/>
            <person name="Andreopoulos B."/>
            <person name="Lipzen A."/>
            <person name="Chen C."/>
            <person name="Yanf M."/>
            <person name="Daum C."/>
            <person name="Ng V."/>
            <person name="Clum A."/>
            <person name="Steindorff A."/>
            <person name="Ohm R."/>
            <person name="Martin F."/>
            <person name="Silar P."/>
            <person name="Natvig D."/>
            <person name="Lalanne C."/>
            <person name="Gautier V."/>
            <person name="Ament-Velasquez S.L."/>
            <person name="Kruys A."/>
            <person name="Hutchinson M.I."/>
            <person name="Powell A.J."/>
            <person name="Barry K."/>
            <person name="Miller A.N."/>
            <person name="Grigoriev I.V."/>
            <person name="Debuchy R."/>
            <person name="Gladieux P."/>
            <person name="Thoren M.H."/>
            <person name="Johannesson H."/>
        </authorList>
    </citation>
    <scope>NUCLEOTIDE SEQUENCE</scope>
    <source>
        <strain evidence="1">CBS 168.71</strain>
    </source>
</reference>
<protein>
    <submittedName>
        <fullName evidence="1">Uncharacterized protein</fullName>
    </submittedName>
</protein>
<evidence type="ECO:0000313" key="1">
    <source>
        <dbReference type="EMBL" id="KAK3291511.1"/>
    </source>
</evidence>
<dbReference type="Proteomes" id="UP001278766">
    <property type="component" value="Unassembled WGS sequence"/>
</dbReference>
<dbReference type="GeneID" id="87843841"/>
<dbReference type="RefSeq" id="XP_062655025.1">
    <property type="nucleotide sequence ID" value="XM_062806893.1"/>
</dbReference>
<keyword evidence="2" id="KW-1185">Reference proteome</keyword>
<reference evidence="1" key="1">
    <citation type="journal article" date="2023" name="Mol. Phylogenet. Evol.">
        <title>Genome-scale phylogeny and comparative genomics of the fungal order Sordariales.</title>
        <authorList>
            <person name="Hensen N."/>
            <person name="Bonometti L."/>
            <person name="Westerberg I."/>
            <person name="Brannstrom I.O."/>
            <person name="Guillou S."/>
            <person name="Cros-Aarteil S."/>
            <person name="Calhoun S."/>
            <person name="Haridas S."/>
            <person name="Kuo A."/>
            <person name="Mondo S."/>
            <person name="Pangilinan J."/>
            <person name="Riley R."/>
            <person name="LaButti K."/>
            <person name="Andreopoulos B."/>
            <person name="Lipzen A."/>
            <person name="Chen C."/>
            <person name="Yan M."/>
            <person name="Daum C."/>
            <person name="Ng V."/>
            <person name="Clum A."/>
            <person name="Steindorff A."/>
            <person name="Ohm R.A."/>
            <person name="Martin F."/>
            <person name="Silar P."/>
            <person name="Natvig D.O."/>
            <person name="Lalanne C."/>
            <person name="Gautier V."/>
            <person name="Ament-Velasquez S.L."/>
            <person name="Kruys A."/>
            <person name="Hutchinson M.I."/>
            <person name="Powell A.J."/>
            <person name="Barry K."/>
            <person name="Miller A.N."/>
            <person name="Grigoriev I.V."/>
            <person name="Debuchy R."/>
            <person name="Gladieux P."/>
            <person name="Hiltunen Thoren M."/>
            <person name="Johannesson H."/>
        </authorList>
    </citation>
    <scope>NUCLEOTIDE SEQUENCE</scope>
    <source>
        <strain evidence="1">CBS 168.71</strain>
    </source>
</reference>
<accession>A0AAE0LN34</accession>
<name>A0AAE0LN34_9PEZI</name>
<comment type="caution">
    <text evidence="1">The sequence shown here is derived from an EMBL/GenBank/DDBJ whole genome shotgun (WGS) entry which is preliminary data.</text>
</comment>
<gene>
    <name evidence="1" type="ORF">B0H64DRAFT_446159</name>
</gene>
<proteinExistence type="predicted"/>